<organism evidence="1 2">
    <name type="scientific">Cirrhinus mrigala</name>
    <name type="common">Mrigala</name>
    <dbReference type="NCBI Taxonomy" id="683832"/>
    <lineage>
        <taxon>Eukaryota</taxon>
        <taxon>Metazoa</taxon>
        <taxon>Chordata</taxon>
        <taxon>Craniata</taxon>
        <taxon>Vertebrata</taxon>
        <taxon>Euteleostomi</taxon>
        <taxon>Actinopterygii</taxon>
        <taxon>Neopterygii</taxon>
        <taxon>Teleostei</taxon>
        <taxon>Ostariophysi</taxon>
        <taxon>Cypriniformes</taxon>
        <taxon>Cyprinidae</taxon>
        <taxon>Labeoninae</taxon>
        <taxon>Labeonini</taxon>
        <taxon>Cirrhinus</taxon>
    </lineage>
</organism>
<reference evidence="1 2" key="1">
    <citation type="submission" date="2024-05" db="EMBL/GenBank/DDBJ databases">
        <title>Genome sequencing and assembly of Indian major carp, Cirrhinus mrigala (Hamilton, 1822).</title>
        <authorList>
            <person name="Mohindra V."/>
            <person name="Chowdhury L.M."/>
            <person name="Lal K."/>
            <person name="Jena J.K."/>
        </authorList>
    </citation>
    <scope>NUCLEOTIDE SEQUENCE [LARGE SCALE GENOMIC DNA]</scope>
    <source>
        <strain evidence="1">CM1030</strain>
        <tissue evidence="1">Blood</tissue>
    </source>
</reference>
<proteinExistence type="predicted"/>
<dbReference type="EMBL" id="JAMKFB020000020">
    <property type="protein sequence ID" value="KAL0164028.1"/>
    <property type="molecule type" value="Genomic_DNA"/>
</dbReference>
<protein>
    <submittedName>
        <fullName evidence="1">Uncharacterized protein</fullName>
    </submittedName>
</protein>
<accession>A0ABD0NUA4</accession>
<dbReference type="AlphaFoldDB" id="A0ABD0NUA4"/>
<keyword evidence="2" id="KW-1185">Reference proteome</keyword>
<comment type="caution">
    <text evidence="1">The sequence shown here is derived from an EMBL/GenBank/DDBJ whole genome shotgun (WGS) entry which is preliminary data.</text>
</comment>
<feature type="non-terminal residue" evidence="1">
    <location>
        <position position="1"/>
    </location>
</feature>
<evidence type="ECO:0000313" key="2">
    <source>
        <dbReference type="Proteomes" id="UP001529510"/>
    </source>
</evidence>
<feature type="non-terminal residue" evidence="1">
    <location>
        <position position="57"/>
    </location>
</feature>
<name>A0ABD0NUA4_CIRMR</name>
<evidence type="ECO:0000313" key="1">
    <source>
        <dbReference type="EMBL" id="KAL0164028.1"/>
    </source>
</evidence>
<sequence>FQEAKRQAVAFDQFLPCRAQASFSIEATARYPSIGRKDCRECYRIQFAHCSPRFNAV</sequence>
<dbReference type="Proteomes" id="UP001529510">
    <property type="component" value="Unassembled WGS sequence"/>
</dbReference>
<gene>
    <name evidence="1" type="ORF">M9458_039781</name>
</gene>